<gene>
    <name evidence="7" type="ORF">BSL78_00316</name>
</gene>
<keyword evidence="5" id="KW-1133">Transmembrane helix</keyword>
<dbReference type="STRING" id="307972.A0A2G8LR39"/>
<keyword evidence="8" id="KW-1185">Reference proteome</keyword>
<feature type="compositionally biased region" description="Low complexity" evidence="4">
    <location>
        <begin position="245"/>
        <end position="268"/>
    </location>
</feature>
<evidence type="ECO:0000256" key="4">
    <source>
        <dbReference type="SAM" id="MobiDB-lite"/>
    </source>
</evidence>
<dbReference type="SMART" id="SM00184">
    <property type="entry name" value="RING"/>
    <property type="match status" value="1"/>
</dbReference>
<keyword evidence="2" id="KW-0862">Zinc</keyword>
<dbReference type="Proteomes" id="UP000230750">
    <property type="component" value="Unassembled WGS sequence"/>
</dbReference>
<evidence type="ECO:0000256" key="2">
    <source>
        <dbReference type="ARBA" id="ARBA00022833"/>
    </source>
</evidence>
<dbReference type="PANTHER" id="PTHR15379">
    <property type="entry name" value="CELL GROWTH REGULATOR WITH RING FINGER DOMAIN PROTEIN 1"/>
    <property type="match status" value="1"/>
</dbReference>
<evidence type="ECO:0000313" key="8">
    <source>
        <dbReference type="Proteomes" id="UP000230750"/>
    </source>
</evidence>
<sequence length="363" mass="40402">MELTMYEETNSQFKTGIGQAASPPEVIQLDEAISIVFTIIFCFVVFVIFLVMFSEKIFIETSSTLQLQIPELSMVVAKNPFQVEFPQLERATIIDGISMKVKVEEPVEVVCYWGASCLLFIHALNHDPGYLLSQDMDLQHVDHKSFKIHPGQEEVFKISPDCPTDDLNFGLPPRVKYPLVILTRCLDRSQENQDSAIVGGVWILHLPDASFDQPGHVISQLVITNHGQVHNLQKMYVAADAIPASEQEASSNTTTTSSSSEEQTPPSEEGFHTLTDGHHDCAVCQNGAITRVILPCRHACLCEDCFKLVTKCPMCRGPVVSHFGLHHQEMQQEVGVGLSEISDSWVGYLVGLSDRLNRRLGYT</sequence>
<dbReference type="PANTHER" id="PTHR15379:SF2">
    <property type="entry name" value="CELL GROWTH REGULATOR WITH RING FINGER DOMAIN PROTEIN 1"/>
    <property type="match status" value="1"/>
</dbReference>
<dbReference type="Pfam" id="PF13920">
    <property type="entry name" value="zf-C3HC4_3"/>
    <property type="match status" value="1"/>
</dbReference>
<keyword evidence="1 3" id="KW-0479">Metal-binding</keyword>
<dbReference type="EMBL" id="MRZV01000006">
    <property type="protein sequence ID" value="PIK62737.1"/>
    <property type="molecule type" value="Genomic_DNA"/>
</dbReference>
<dbReference type="InterPro" id="IPR001841">
    <property type="entry name" value="Znf_RING"/>
</dbReference>
<dbReference type="CDD" id="cd16787">
    <property type="entry name" value="mRING-HC-C3HC5_CGRF1"/>
    <property type="match status" value="1"/>
</dbReference>
<feature type="transmembrane region" description="Helical" evidence="5">
    <location>
        <begin position="32"/>
        <end position="53"/>
    </location>
</feature>
<keyword evidence="5" id="KW-0812">Transmembrane</keyword>
<dbReference type="OrthoDB" id="10251219at2759"/>
<dbReference type="Gene3D" id="3.30.40.10">
    <property type="entry name" value="Zinc/RING finger domain, C3HC4 (zinc finger)"/>
    <property type="match status" value="1"/>
</dbReference>
<protein>
    <recommendedName>
        <fullName evidence="6">RING-type domain-containing protein</fullName>
    </recommendedName>
</protein>
<name>A0A2G8LR39_STIJA</name>
<comment type="caution">
    <text evidence="7">The sequence shown here is derived from an EMBL/GenBank/DDBJ whole genome shotgun (WGS) entry which is preliminary data.</text>
</comment>
<dbReference type="SUPFAM" id="SSF57850">
    <property type="entry name" value="RING/U-box"/>
    <property type="match status" value="1"/>
</dbReference>
<keyword evidence="5" id="KW-0472">Membrane</keyword>
<dbReference type="PROSITE" id="PS50089">
    <property type="entry name" value="ZF_RING_2"/>
    <property type="match status" value="1"/>
</dbReference>
<evidence type="ECO:0000256" key="3">
    <source>
        <dbReference type="PROSITE-ProRule" id="PRU00175"/>
    </source>
</evidence>
<keyword evidence="1 3" id="KW-0863">Zinc-finger</keyword>
<evidence type="ECO:0000259" key="6">
    <source>
        <dbReference type="PROSITE" id="PS50089"/>
    </source>
</evidence>
<evidence type="ECO:0000313" key="7">
    <source>
        <dbReference type="EMBL" id="PIK62737.1"/>
    </source>
</evidence>
<dbReference type="InterPro" id="IPR013083">
    <property type="entry name" value="Znf_RING/FYVE/PHD"/>
</dbReference>
<feature type="domain" description="RING-type" evidence="6">
    <location>
        <begin position="281"/>
        <end position="316"/>
    </location>
</feature>
<evidence type="ECO:0000256" key="1">
    <source>
        <dbReference type="ARBA" id="ARBA00022771"/>
    </source>
</evidence>
<dbReference type="GO" id="GO:0030308">
    <property type="term" value="P:negative regulation of cell growth"/>
    <property type="evidence" value="ECO:0007669"/>
    <property type="project" value="TreeGrafter"/>
</dbReference>
<dbReference type="GO" id="GO:0008270">
    <property type="term" value="F:zinc ion binding"/>
    <property type="evidence" value="ECO:0007669"/>
    <property type="project" value="UniProtKB-KW"/>
</dbReference>
<accession>A0A2G8LR39</accession>
<dbReference type="AlphaFoldDB" id="A0A2G8LR39"/>
<reference evidence="7 8" key="1">
    <citation type="journal article" date="2017" name="PLoS Biol.">
        <title>The sea cucumber genome provides insights into morphological evolution and visceral regeneration.</title>
        <authorList>
            <person name="Zhang X."/>
            <person name="Sun L."/>
            <person name="Yuan J."/>
            <person name="Sun Y."/>
            <person name="Gao Y."/>
            <person name="Zhang L."/>
            <person name="Li S."/>
            <person name="Dai H."/>
            <person name="Hamel J.F."/>
            <person name="Liu C."/>
            <person name="Yu Y."/>
            <person name="Liu S."/>
            <person name="Lin W."/>
            <person name="Guo K."/>
            <person name="Jin S."/>
            <person name="Xu P."/>
            <person name="Storey K.B."/>
            <person name="Huan P."/>
            <person name="Zhang T."/>
            <person name="Zhou Y."/>
            <person name="Zhang J."/>
            <person name="Lin C."/>
            <person name="Li X."/>
            <person name="Xing L."/>
            <person name="Huo D."/>
            <person name="Sun M."/>
            <person name="Wang L."/>
            <person name="Mercier A."/>
            <person name="Li F."/>
            <person name="Yang H."/>
            <person name="Xiang J."/>
        </authorList>
    </citation>
    <scope>NUCLEOTIDE SEQUENCE [LARGE SCALE GENOMIC DNA]</scope>
    <source>
        <strain evidence="7">Shaxun</strain>
        <tissue evidence="7">Muscle</tissue>
    </source>
</reference>
<proteinExistence type="predicted"/>
<evidence type="ECO:0000256" key="5">
    <source>
        <dbReference type="SAM" id="Phobius"/>
    </source>
</evidence>
<dbReference type="InterPro" id="IPR042496">
    <property type="entry name" value="CGRF1"/>
</dbReference>
<feature type="region of interest" description="Disordered" evidence="4">
    <location>
        <begin position="245"/>
        <end position="272"/>
    </location>
</feature>
<organism evidence="7 8">
    <name type="scientific">Stichopus japonicus</name>
    <name type="common">Sea cucumber</name>
    <dbReference type="NCBI Taxonomy" id="307972"/>
    <lineage>
        <taxon>Eukaryota</taxon>
        <taxon>Metazoa</taxon>
        <taxon>Echinodermata</taxon>
        <taxon>Eleutherozoa</taxon>
        <taxon>Echinozoa</taxon>
        <taxon>Holothuroidea</taxon>
        <taxon>Aspidochirotacea</taxon>
        <taxon>Aspidochirotida</taxon>
        <taxon>Stichopodidae</taxon>
        <taxon>Apostichopus</taxon>
    </lineage>
</organism>